<protein>
    <recommendedName>
        <fullName evidence="1">Pescadillo homolog</fullName>
    </recommendedName>
</protein>
<dbReference type="SUPFAM" id="SSF52113">
    <property type="entry name" value="BRCT domain"/>
    <property type="match status" value="1"/>
</dbReference>
<dbReference type="InterPro" id="IPR009030">
    <property type="entry name" value="Growth_fac_rcpt_cys_sf"/>
</dbReference>
<dbReference type="GO" id="GO:0070545">
    <property type="term" value="C:PeBoW complex"/>
    <property type="evidence" value="ECO:0007669"/>
    <property type="project" value="TreeGrafter"/>
</dbReference>
<dbReference type="EMBL" id="JACSDZ010000012">
    <property type="protein sequence ID" value="KAF7389800.1"/>
    <property type="molecule type" value="Genomic_DNA"/>
</dbReference>
<sequence>MVVIGKKKYQSGEGAQFMTRKSALKKLQLSLNEFRKLCILKGIYPREPRNRKRAQKGQVGIKTLYHKKDIQFLMHEPIIWKLRDYKIFNRKVGRARAMRDFAEMKRYLSKHPTLKLDHIVKERYPTFIDALRDLDDCLTLCFLFSTFPSLAHIPRDQSSLCRRLTIEFLHYVVAAKALRKVFISIKGYYYQAEIKGQTITWIVPHHFSFEPQEKREVDFKVMSIFVEFYIVMLGFVNYRLYHTLNLFYPPQFNNTVPCEKNLVDEEAFVSERISALNVPLLALDPTIQNVDDEEMEIDQFSKDVDAQQLESAKLEAEKIKKLKTLFKGLKFFLNREVPREPLVFILRCFGGEVSWDKLLFVGATFDENDETITHQIVDRPMSEGKNICHYNEDCPPNKYCDRLNRECINPCLELSCGENAKCYTENHEAQCKCLSGYEGRPDIGCKEISTNPCIPNPCGLDAMCENDNGNPICFCPKGLTGNPFEECIPEGDQCQKNSCGENSGCRDVNGQIKCFCLPGYEGDPPHLPCALSKNPCESSPCGLNTQCTVLSSGFAKCTCLPGFIESPNTIRGCIPKSSVCELNPCGFGAVCNATKTPPCYCPDFTVGNPYKNCSVQPMDTYDPCLDAPCGKNSICTNNNGVAKCTCVPSYIGNPQHVFVNTRRQFALYHRYIRRPQDIYDFNDTEYIFKWQICTPRAFMSLKLQHTL</sequence>
<dbReference type="HAMAP" id="MF_03028">
    <property type="entry name" value="Pescadillo"/>
    <property type="match status" value="1"/>
</dbReference>
<dbReference type="Gene3D" id="2.10.25.10">
    <property type="entry name" value="Laminin"/>
    <property type="match status" value="3"/>
</dbReference>
<accession>A0A834JKP5</accession>
<comment type="caution">
    <text evidence="4">The sequence shown here is derived from an EMBL/GenBank/DDBJ whole genome shotgun (WGS) entry which is preliminary data.</text>
</comment>
<dbReference type="PANTHER" id="PTHR12221">
    <property type="entry name" value="PESCADILLO - RELATED"/>
    <property type="match status" value="1"/>
</dbReference>
<reference evidence="4" key="1">
    <citation type="journal article" date="2020" name="G3 (Bethesda)">
        <title>High-Quality Assemblies for Three Invasive Social Wasps from the &lt;i&gt;Vespula&lt;/i&gt; Genus.</title>
        <authorList>
            <person name="Harrop T.W.R."/>
            <person name="Guhlin J."/>
            <person name="McLaughlin G.M."/>
            <person name="Permina E."/>
            <person name="Stockwell P."/>
            <person name="Gilligan J."/>
            <person name="Le Lec M.F."/>
            <person name="Gruber M.A.M."/>
            <person name="Quinn O."/>
            <person name="Lovegrove M."/>
            <person name="Duncan E.J."/>
            <person name="Remnant E.J."/>
            <person name="Van Eeckhoven J."/>
            <person name="Graham B."/>
            <person name="Knapp R.A."/>
            <person name="Langford K.W."/>
            <person name="Kronenberg Z."/>
            <person name="Press M.O."/>
            <person name="Eacker S.M."/>
            <person name="Wilson-Rankin E.E."/>
            <person name="Purcell J."/>
            <person name="Lester P.J."/>
            <person name="Dearden P.K."/>
        </authorList>
    </citation>
    <scope>NUCLEOTIDE SEQUENCE</scope>
    <source>
        <strain evidence="4">Linc-1</strain>
    </source>
</reference>
<feature type="domain" description="EGF-like" evidence="3">
    <location>
        <begin position="490"/>
        <end position="526"/>
    </location>
</feature>
<dbReference type="InterPro" id="IPR010613">
    <property type="entry name" value="PES"/>
</dbReference>
<dbReference type="Gene3D" id="3.40.50.10190">
    <property type="entry name" value="BRCT domain"/>
    <property type="match status" value="1"/>
</dbReference>
<keyword evidence="1" id="KW-0698">rRNA processing</keyword>
<name>A0A834JKP5_VESGE</name>
<evidence type="ECO:0000256" key="1">
    <source>
        <dbReference type="HAMAP-Rule" id="MF_03028"/>
    </source>
</evidence>
<gene>
    <name evidence="4" type="ORF">HZH68_011657</name>
</gene>
<dbReference type="InterPro" id="IPR036420">
    <property type="entry name" value="BRCT_dom_sf"/>
</dbReference>
<dbReference type="GO" id="GO:0030687">
    <property type="term" value="C:preribosome, large subunit precursor"/>
    <property type="evidence" value="ECO:0007669"/>
    <property type="project" value="UniProtKB-UniRule"/>
</dbReference>
<keyword evidence="1" id="KW-0539">Nucleus</keyword>
<dbReference type="GO" id="GO:0043021">
    <property type="term" value="F:ribonucleoprotein complex binding"/>
    <property type="evidence" value="ECO:0007669"/>
    <property type="project" value="UniProtKB-UniRule"/>
</dbReference>
<evidence type="ECO:0000313" key="5">
    <source>
        <dbReference type="Proteomes" id="UP000617340"/>
    </source>
</evidence>
<dbReference type="GO" id="GO:0000466">
    <property type="term" value="P:maturation of 5.8S rRNA from tricistronic rRNA transcript (SSU-rRNA, 5.8S rRNA, LSU-rRNA)"/>
    <property type="evidence" value="ECO:0007669"/>
    <property type="project" value="UniProtKB-UniRule"/>
</dbReference>
<dbReference type="Pfam" id="PF06732">
    <property type="entry name" value="Pescadillo_N"/>
    <property type="match status" value="1"/>
</dbReference>
<comment type="function">
    <text evidence="1">Required for maturation of ribosomal RNAs and formation of the large ribosomal subunit.</text>
</comment>
<dbReference type="SUPFAM" id="SSF57184">
    <property type="entry name" value="Growth factor receptor domain"/>
    <property type="match status" value="1"/>
</dbReference>
<feature type="domain" description="EGF-like" evidence="3">
    <location>
        <begin position="449"/>
        <end position="485"/>
    </location>
</feature>
<dbReference type="AlphaFoldDB" id="A0A834JKP5"/>
<dbReference type="Proteomes" id="UP000617340">
    <property type="component" value="Unassembled WGS sequence"/>
</dbReference>
<dbReference type="InterPro" id="IPR000742">
    <property type="entry name" value="EGF"/>
</dbReference>
<feature type="coiled-coil region" evidence="1">
    <location>
        <begin position="290"/>
        <end position="317"/>
    </location>
</feature>
<dbReference type="GO" id="GO:0003723">
    <property type="term" value="F:RNA binding"/>
    <property type="evidence" value="ECO:0007669"/>
    <property type="project" value="TreeGrafter"/>
</dbReference>
<dbReference type="PROSITE" id="PS50026">
    <property type="entry name" value="EGF_3"/>
    <property type="match status" value="4"/>
</dbReference>
<dbReference type="GO" id="GO:0000463">
    <property type="term" value="P:maturation of LSU-rRNA from tricistronic rRNA transcript (SSU-rRNA, 5.8S rRNA, LSU-rRNA)"/>
    <property type="evidence" value="ECO:0007669"/>
    <property type="project" value="UniProtKB-UniRule"/>
</dbReference>
<dbReference type="PANTHER" id="PTHR12221:SF6">
    <property type="entry name" value="PESCADILLO HOMOLOG"/>
    <property type="match status" value="1"/>
</dbReference>
<keyword evidence="5" id="KW-1185">Reference proteome</keyword>
<dbReference type="SUPFAM" id="SSF57196">
    <property type="entry name" value="EGF/Laminin"/>
    <property type="match status" value="1"/>
</dbReference>
<dbReference type="GO" id="GO:0005654">
    <property type="term" value="C:nucleoplasm"/>
    <property type="evidence" value="ECO:0007669"/>
    <property type="project" value="UniProtKB-SubCell"/>
</dbReference>
<organism evidence="4 5">
    <name type="scientific">Vespula germanica</name>
    <name type="common">German yellow jacket</name>
    <name type="synonym">Paravespula germanica</name>
    <dbReference type="NCBI Taxonomy" id="30212"/>
    <lineage>
        <taxon>Eukaryota</taxon>
        <taxon>Metazoa</taxon>
        <taxon>Ecdysozoa</taxon>
        <taxon>Arthropoda</taxon>
        <taxon>Hexapoda</taxon>
        <taxon>Insecta</taxon>
        <taxon>Pterygota</taxon>
        <taxon>Neoptera</taxon>
        <taxon>Endopterygota</taxon>
        <taxon>Hymenoptera</taxon>
        <taxon>Apocrita</taxon>
        <taxon>Aculeata</taxon>
        <taxon>Vespoidea</taxon>
        <taxon>Vespidae</taxon>
        <taxon>Vespinae</taxon>
        <taxon>Vespula</taxon>
    </lineage>
</organism>
<dbReference type="SMART" id="SM00181">
    <property type="entry name" value="EGF"/>
    <property type="match status" value="6"/>
</dbReference>
<comment type="caution">
    <text evidence="2">Lacks conserved residue(s) required for the propagation of feature annotation.</text>
</comment>
<evidence type="ECO:0000259" key="3">
    <source>
        <dbReference type="PROSITE" id="PS50026"/>
    </source>
</evidence>
<dbReference type="PROSITE" id="PS01186">
    <property type="entry name" value="EGF_2"/>
    <property type="match status" value="1"/>
</dbReference>
<feature type="domain" description="EGF-like" evidence="3">
    <location>
        <begin position="620"/>
        <end position="655"/>
    </location>
</feature>
<evidence type="ECO:0000313" key="4">
    <source>
        <dbReference type="EMBL" id="KAF7389800.1"/>
    </source>
</evidence>
<comment type="subcellular location">
    <subcellularLocation>
        <location evidence="1">Nucleus</location>
        <location evidence="1">Nucleolus</location>
    </subcellularLocation>
    <subcellularLocation>
        <location evidence="1">Nucleus</location>
        <location evidence="1">Nucleoplasm</location>
    </subcellularLocation>
</comment>
<evidence type="ECO:0000256" key="2">
    <source>
        <dbReference type="PROSITE-ProRule" id="PRU00076"/>
    </source>
</evidence>
<feature type="domain" description="EGF-like" evidence="3">
    <location>
        <begin position="532"/>
        <end position="574"/>
    </location>
</feature>
<proteinExistence type="inferred from homology"/>
<comment type="similarity">
    <text evidence="1">Belongs to the pescadillo family.</text>
</comment>
<keyword evidence="2" id="KW-0245">EGF-like domain</keyword>
<keyword evidence="1" id="KW-0175">Coiled coil</keyword>
<keyword evidence="1" id="KW-0690">Ribosome biogenesis</keyword>